<reference evidence="2" key="1">
    <citation type="submission" date="2021-03" db="EMBL/GenBank/DDBJ databases">
        <authorList>
            <person name="Li Z."/>
            <person name="Yang C."/>
        </authorList>
    </citation>
    <scope>NUCLEOTIDE SEQUENCE</scope>
    <source>
        <strain evidence="2">Dzin_1.0</strain>
        <tissue evidence="2">Leaf</tissue>
    </source>
</reference>
<evidence type="ECO:0000313" key="3">
    <source>
        <dbReference type="Proteomes" id="UP001085076"/>
    </source>
</evidence>
<dbReference type="EMBL" id="JAGGNH010000010">
    <property type="protein sequence ID" value="KAJ0962223.1"/>
    <property type="molecule type" value="Genomic_DNA"/>
</dbReference>
<dbReference type="Proteomes" id="UP001085076">
    <property type="component" value="Miscellaneous, Linkage group lg10"/>
</dbReference>
<sequence length="188" mass="20659">MFSFSAPTPSRRSPPPPSDSRLDPVTIVIEAPPPKPVTDARRRAVVQAAFRAIVRHRGEFTTAAAMFDAAPQLPCLAPPLISPEATGEGRLSPCTPASPDHCRPNVDEMPSPAKRSRPPHGHRQERCPKLSVEAFQVRDQDLVVNKEMLKILKIIMPSLSRDTEDTDAQSHDIELAPFGQLAPLQLKR</sequence>
<name>A0A9D5H3S0_9LILI</name>
<evidence type="ECO:0000313" key="2">
    <source>
        <dbReference type="EMBL" id="KAJ0962223.1"/>
    </source>
</evidence>
<reference evidence="2" key="2">
    <citation type="journal article" date="2022" name="Hortic Res">
        <title>The genome of Dioscorea zingiberensis sheds light on the biosynthesis, origin and evolution of the medicinally important diosgenin saponins.</title>
        <authorList>
            <person name="Li Y."/>
            <person name="Tan C."/>
            <person name="Li Z."/>
            <person name="Guo J."/>
            <person name="Li S."/>
            <person name="Chen X."/>
            <person name="Wang C."/>
            <person name="Dai X."/>
            <person name="Yang H."/>
            <person name="Song W."/>
            <person name="Hou L."/>
            <person name="Xu J."/>
            <person name="Tong Z."/>
            <person name="Xu A."/>
            <person name="Yuan X."/>
            <person name="Wang W."/>
            <person name="Yang Q."/>
            <person name="Chen L."/>
            <person name="Sun Z."/>
            <person name="Wang K."/>
            <person name="Pan B."/>
            <person name="Chen J."/>
            <person name="Bao Y."/>
            <person name="Liu F."/>
            <person name="Qi X."/>
            <person name="Gang D.R."/>
            <person name="Wen J."/>
            <person name="Li J."/>
        </authorList>
    </citation>
    <scope>NUCLEOTIDE SEQUENCE</scope>
    <source>
        <strain evidence="2">Dzin_1.0</strain>
    </source>
</reference>
<proteinExistence type="predicted"/>
<comment type="caution">
    <text evidence="2">The sequence shown here is derived from an EMBL/GenBank/DDBJ whole genome shotgun (WGS) entry which is preliminary data.</text>
</comment>
<feature type="region of interest" description="Disordered" evidence="1">
    <location>
        <begin position="1"/>
        <end position="25"/>
    </location>
</feature>
<feature type="compositionally biased region" description="Low complexity" evidence="1">
    <location>
        <begin position="1"/>
        <end position="11"/>
    </location>
</feature>
<gene>
    <name evidence="2" type="ORF">J5N97_030051</name>
</gene>
<dbReference type="AlphaFoldDB" id="A0A9D5H3S0"/>
<organism evidence="2 3">
    <name type="scientific">Dioscorea zingiberensis</name>
    <dbReference type="NCBI Taxonomy" id="325984"/>
    <lineage>
        <taxon>Eukaryota</taxon>
        <taxon>Viridiplantae</taxon>
        <taxon>Streptophyta</taxon>
        <taxon>Embryophyta</taxon>
        <taxon>Tracheophyta</taxon>
        <taxon>Spermatophyta</taxon>
        <taxon>Magnoliopsida</taxon>
        <taxon>Liliopsida</taxon>
        <taxon>Dioscoreales</taxon>
        <taxon>Dioscoreaceae</taxon>
        <taxon>Dioscorea</taxon>
    </lineage>
</organism>
<evidence type="ECO:0000256" key="1">
    <source>
        <dbReference type="SAM" id="MobiDB-lite"/>
    </source>
</evidence>
<protein>
    <submittedName>
        <fullName evidence="2">Uncharacterized protein</fullName>
    </submittedName>
</protein>
<feature type="region of interest" description="Disordered" evidence="1">
    <location>
        <begin position="86"/>
        <end position="126"/>
    </location>
</feature>
<keyword evidence="3" id="KW-1185">Reference proteome</keyword>
<accession>A0A9D5H3S0</accession>